<sequence length="68" mass="7625">MDWFGRTGKAARALLPVCFVETDASEDFIARVAGIKKQRRRVPGFVEEGIGTETVGELRNPYTERVEP</sequence>
<accession>A0A132EGC1</accession>
<evidence type="ECO:0000313" key="2">
    <source>
        <dbReference type="Proteomes" id="UP000062912"/>
    </source>
</evidence>
<proteinExistence type="predicted"/>
<dbReference type="EMBL" id="LPJR01000031">
    <property type="protein sequence ID" value="KWF29310.1"/>
    <property type="molecule type" value="Genomic_DNA"/>
</dbReference>
<evidence type="ECO:0000313" key="1">
    <source>
        <dbReference type="EMBL" id="KWF29310.1"/>
    </source>
</evidence>
<gene>
    <name evidence="1" type="ORF">WT56_17530</name>
</gene>
<dbReference type="Proteomes" id="UP000062912">
    <property type="component" value="Unassembled WGS sequence"/>
</dbReference>
<comment type="caution">
    <text evidence="1">The sequence shown here is derived from an EMBL/GenBank/DDBJ whole genome shotgun (WGS) entry which is preliminary data.</text>
</comment>
<reference evidence="1 2" key="1">
    <citation type="submission" date="2015-11" db="EMBL/GenBank/DDBJ databases">
        <title>Expanding the genomic diversity of Burkholderia species for the development of highly accurate diagnostics.</title>
        <authorList>
            <person name="Sahl J."/>
            <person name="Keim P."/>
            <person name="Wagner D."/>
        </authorList>
    </citation>
    <scope>NUCLEOTIDE SEQUENCE [LARGE SCALE GENOMIC DNA]</scope>
    <source>
        <strain evidence="1 2">MSMB368WGS</strain>
    </source>
</reference>
<protein>
    <submittedName>
        <fullName evidence="1">Uncharacterized protein</fullName>
    </submittedName>
</protein>
<name>A0A132EGC1_9BURK</name>
<dbReference type="AlphaFoldDB" id="A0A132EGC1"/>
<organism evidence="1 2">
    <name type="scientific">Burkholderia pseudomultivorans</name>
    <dbReference type="NCBI Taxonomy" id="1207504"/>
    <lineage>
        <taxon>Bacteria</taxon>
        <taxon>Pseudomonadati</taxon>
        <taxon>Pseudomonadota</taxon>
        <taxon>Betaproteobacteria</taxon>
        <taxon>Burkholderiales</taxon>
        <taxon>Burkholderiaceae</taxon>
        <taxon>Burkholderia</taxon>
        <taxon>Burkholderia cepacia complex</taxon>
    </lineage>
</organism>